<proteinExistence type="predicted"/>
<keyword evidence="2" id="KW-0325">Glycoprotein</keyword>
<evidence type="ECO:0000313" key="3">
    <source>
        <dbReference type="EMBL" id="KAK3092075.1"/>
    </source>
</evidence>
<evidence type="ECO:0000256" key="2">
    <source>
        <dbReference type="ARBA" id="ARBA00023180"/>
    </source>
</evidence>
<gene>
    <name evidence="3" type="ORF">FSP39_024978</name>
</gene>
<evidence type="ECO:0008006" key="5">
    <source>
        <dbReference type="Google" id="ProtNLM"/>
    </source>
</evidence>
<dbReference type="Pfam" id="PF17064">
    <property type="entry name" value="QVR"/>
    <property type="match status" value="1"/>
</dbReference>
<sequence>MSRFINLTSRDGHETIRISVPSSYDFNPNNLRTSVDAREAVLLRYILNEYIVVLPYPSDTVINILNHPACDTTCLCDLCVLHASHGTCLSNLTQKSDVTNSSSSSSLHSAGARSASSIGSGDLFSDSTLHSVQSEDKKYLNFSHKGKQFDIAKLKENLLILIKKYNNEPSTPSVTTRLQQNPEIFINKCFNHVWTVENGQDETWKGRIMSQNSGTFNVKYWLEEENNIDDEEFELTVEELITDIDEGNLTFCNQFVAYRGVSYEEMEECIDLVRNSCHLPQESREKLVPTASAKVIKDIKELQDFIKIHGRSTQYSFQLKKCTDDSNCSYCQINPVRMDKETFQSLSFLPCPVPDKDQQNHYQTFDQVYGNEVDDSHRPSRNSSGCFPDELEEQDRQHRDIFKTQKARDVVKCMDCLKPRLVFCNSKLSPSQEEILNQMTLDYICGDGTPEDSGLFMRRCITCSSDIEVSYYSAGLRTYLPPICIYCGSDDKLLDDNDPYIQDLHEKYSVVRPLCTISFCLDCYQCNSTLDHNCQEKFVHNMDKNPLRSGKCTEYGALYCIKITGLWGGIVGTHRFCSSRDLGNQCQDLSYPDHDRIYRACVYTCGSDDCNSAATYFSTTKLFSFIVIGLLVSLKTYFV</sequence>
<dbReference type="AlphaFoldDB" id="A0AA88XUC2"/>
<dbReference type="GO" id="GO:0030431">
    <property type="term" value="P:sleep"/>
    <property type="evidence" value="ECO:0007669"/>
    <property type="project" value="InterPro"/>
</dbReference>
<dbReference type="CDD" id="cd23590">
    <property type="entry name" value="TFP_LU_ECD_Bou"/>
    <property type="match status" value="1"/>
</dbReference>
<keyword evidence="4" id="KW-1185">Reference proteome</keyword>
<dbReference type="GO" id="GO:0032222">
    <property type="term" value="P:regulation of synaptic transmission, cholinergic"/>
    <property type="evidence" value="ECO:0007669"/>
    <property type="project" value="InterPro"/>
</dbReference>
<dbReference type="InterPro" id="IPR031424">
    <property type="entry name" value="QVR-like"/>
</dbReference>
<comment type="caution">
    <text evidence="3">The sequence shown here is derived from an EMBL/GenBank/DDBJ whole genome shotgun (WGS) entry which is preliminary data.</text>
</comment>
<evidence type="ECO:0000313" key="4">
    <source>
        <dbReference type="Proteomes" id="UP001186944"/>
    </source>
</evidence>
<organism evidence="3 4">
    <name type="scientific">Pinctada imbricata</name>
    <name type="common">Atlantic pearl-oyster</name>
    <name type="synonym">Pinctada martensii</name>
    <dbReference type="NCBI Taxonomy" id="66713"/>
    <lineage>
        <taxon>Eukaryota</taxon>
        <taxon>Metazoa</taxon>
        <taxon>Spiralia</taxon>
        <taxon>Lophotrochozoa</taxon>
        <taxon>Mollusca</taxon>
        <taxon>Bivalvia</taxon>
        <taxon>Autobranchia</taxon>
        <taxon>Pteriomorphia</taxon>
        <taxon>Pterioida</taxon>
        <taxon>Pterioidea</taxon>
        <taxon>Pteriidae</taxon>
        <taxon>Pinctada</taxon>
    </lineage>
</organism>
<keyword evidence="1" id="KW-0732">Signal</keyword>
<protein>
    <recommendedName>
        <fullName evidence="5">Protein quiver</fullName>
    </recommendedName>
</protein>
<evidence type="ECO:0000256" key="1">
    <source>
        <dbReference type="ARBA" id="ARBA00022729"/>
    </source>
</evidence>
<reference evidence="3" key="1">
    <citation type="submission" date="2019-08" db="EMBL/GenBank/DDBJ databases">
        <title>The improved chromosome-level genome for the pearl oyster Pinctada fucata martensii using PacBio sequencing and Hi-C.</title>
        <authorList>
            <person name="Zheng Z."/>
        </authorList>
    </citation>
    <scope>NUCLEOTIDE SEQUENCE</scope>
    <source>
        <strain evidence="3">ZZ-2019</strain>
        <tissue evidence="3">Adductor muscle</tissue>
    </source>
</reference>
<dbReference type="Proteomes" id="UP001186944">
    <property type="component" value="Unassembled WGS sequence"/>
</dbReference>
<dbReference type="EMBL" id="VSWD01000010">
    <property type="protein sequence ID" value="KAK3092075.1"/>
    <property type="molecule type" value="Genomic_DNA"/>
</dbReference>
<accession>A0AA88XUC2</accession>
<name>A0AA88XUC2_PINIB</name>